<evidence type="ECO:0000256" key="2">
    <source>
        <dbReference type="ARBA" id="ARBA00001911"/>
    </source>
</evidence>
<dbReference type="PRINTS" id="PR01713">
    <property type="entry name" value="NUCEPIMERASE"/>
</dbReference>
<dbReference type="InterPro" id="IPR016040">
    <property type="entry name" value="NAD(P)-bd_dom"/>
</dbReference>
<comment type="similarity">
    <text evidence="3 8">Belongs to the NAD(P)-dependent epimerase/dehydratase family.</text>
</comment>
<evidence type="ECO:0000256" key="7">
    <source>
        <dbReference type="ARBA" id="ARBA00023235"/>
    </source>
</evidence>
<keyword evidence="8" id="KW-0119">Carbohydrate metabolism</keyword>
<dbReference type="SUPFAM" id="SSF51735">
    <property type="entry name" value="NAD(P)-binding Rossmann-fold domains"/>
    <property type="match status" value="1"/>
</dbReference>
<dbReference type="GO" id="GO:0006012">
    <property type="term" value="P:galactose metabolic process"/>
    <property type="evidence" value="ECO:0007669"/>
    <property type="project" value="UniProtKB-UniPathway"/>
</dbReference>
<dbReference type="Pfam" id="PF16363">
    <property type="entry name" value="GDP_Man_Dehyd"/>
    <property type="match status" value="1"/>
</dbReference>
<dbReference type="GO" id="GO:0003978">
    <property type="term" value="F:UDP-glucose 4-epimerase activity"/>
    <property type="evidence" value="ECO:0007669"/>
    <property type="project" value="UniProtKB-UniRule"/>
</dbReference>
<dbReference type="NCBIfam" id="TIGR01179">
    <property type="entry name" value="galE"/>
    <property type="match status" value="1"/>
</dbReference>
<dbReference type="Gene3D" id="3.90.25.10">
    <property type="entry name" value="UDP-galactose 4-epimerase, domain 1"/>
    <property type="match status" value="1"/>
</dbReference>
<dbReference type="GO" id="GO:0005829">
    <property type="term" value="C:cytosol"/>
    <property type="evidence" value="ECO:0007669"/>
    <property type="project" value="TreeGrafter"/>
</dbReference>
<dbReference type="EMBL" id="WSRS01000019">
    <property type="protein sequence ID" value="MVX58680.1"/>
    <property type="molecule type" value="Genomic_DNA"/>
</dbReference>
<evidence type="ECO:0000256" key="8">
    <source>
        <dbReference type="RuleBase" id="RU366046"/>
    </source>
</evidence>
<evidence type="ECO:0000313" key="11">
    <source>
        <dbReference type="Proteomes" id="UP000461595"/>
    </source>
</evidence>
<dbReference type="OrthoDB" id="9801785at2"/>
<evidence type="ECO:0000256" key="5">
    <source>
        <dbReference type="ARBA" id="ARBA00018569"/>
    </source>
</evidence>
<keyword evidence="7 8" id="KW-0413">Isomerase</keyword>
<dbReference type="CDD" id="cd05247">
    <property type="entry name" value="UDP_G4E_1_SDR_e"/>
    <property type="match status" value="1"/>
</dbReference>
<comment type="subunit">
    <text evidence="8">Homodimer.</text>
</comment>
<comment type="caution">
    <text evidence="10">The sequence shown here is derived from an EMBL/GenBank/DDBJ whole genome shotgun (WGS) entry which is preliminary data.</text>
</comment>
<evidence type="ECO:0000256" key="4">
    <source>
        <dbReference type="ARBA" id="ARBA00013189"/>
    </source>
</evidence>
<accession>A0A7X3G7P9</accession>
<dbReference type="RefSeq" id="WP_160332493.1">
    <property type="nucleotide sequence ID" value="NZ_WSRS01000019.1"/>
</dbReference>
<evidence type="ECO:0000313" key="10">
    <source>
        <dbReference type="EMBL" id="MVX58680.1"/>
    </source>
</evidence>
<dbReference type="Gene3D" id="3.40.50.720">
    <property type="entry name" value="NAD(P)-binding Rossmann-like Domain"/>
    <property type="match status" value="1"/>
</dbReference>
<dbReference type="Proteomes" id="UP000461595">
    <property type="component" value="Unassembled WGS sequence"/>
</dbReference>
<feature type="domain" description="NAD(P)-binding" evidence="9">
    <location>
        <begin position="6"/>
        <end position="324"/>
    </location>
</feature>
<dbReference type="NCBIfam" id="NF007956">
    <property type="entry name" value="PRK10675.1"/>
    <property type="match status" value="1"/>
</dbReference>
<comment type="pathway">
    <text evidence="8">Carbohydrate metabolism; galactose metabolism.</text>
</comment>
<dbReference type="AlphaFoldDB" id="A0A7X3G7P9"/>
<comment type="cofactor">
    <cofactor evidence="2 8">
        <name>NAD(+)</name>
        <dbReference type="ChEBI" id="CHEBI:57540"/>
    </cofactor>
</comment>
<proteinExistence type="inferred from homology"/>
<evidence type="ECO:0000256" key="3">
    <source>
        <dbReference type="ARBA" id="ARBA00007637"/>
    </source>
</evidence>
<dbReference type="PANTHER" id="PTHR43725">
    <property type="entry name" value="UDP-GLUCOSE 4-EPIMERASE"/>
    <property type="match status" value="1"/>
</dbReference>
<keyword evidence="6 8" id="KW-0520">NAD</keyword>
<name>A0A7X3G7P9_9STRE</name>
<evidence type="ECO:0000259" key="9">
    <source>
        <dbReference type="Pfam" id="PF16363"/>
    </source>
</evidence>
<organism evidence="10 11">
    <name type="scientific">Streptococcus danieliae</name>
    <dbReference type="NCBI Taxonomy" id="747656"/>
    <lineage>
        <taxon>Bacteria</taxon>
        <taxon>Bacillati</taxon>
        <taxon>Bacillota</taxon>
        <taxon>Bacilli</taxon>
        <taxon>Lactobacillales</taxon>
        <taxon>Streptococcaceae</taxon>
        <taxon>Streptococcus</taxon>
    </lineage>
</organism>
<dbReference type="UniPathway" id="UPA00214"/>
<reference evidence="10 11" key="1">
    <citation type="submission" date="2019-12" db="EMBL/GenBank/DDBJ databases">
        <title>Microbes associate with the intestines of laboratory mice.</title>
        <authorList>
            <person name="Navarre W."/>
            <person name="Wong E."/>
        </authorList>
    </citation>
    <scope>NUCLEOTIDE SEQUENCE [LARGE SCALE GENOMIC DNA]</scope>
    <source>
        <strain evidence="10 11">NM51_B2-22</strain>
    </source>
</reference>
<sequence length="339" mass="37462">MADTILVTGGAGYIGSHTVLELLEAGYKLVVLDNYSHSYPKSLEVVKELTNQAFPVYEGDVRDKDLLQQIFSQHPVTGVIHFAGFKAVAESTQQPLAYYDNNLVGLLCLLEIMEEQGCKNLIFSSSATVYGQPIHLPLGEDAPLSVTNPYGRTKLIGENILRDLYAQDPTWNLVLLRYFNPIGAHPSGRLGEDPQGVPNNLVPYMTQVASGLRDHIRVFGNDYDTPDGTGVRDYIHVVDLSRGHVAAMKKWAPGSGLSIYNLGTGQGYSVLEMIQALSLAVGRDLPYKIYPRRPGDIASCYADPRKAQTELGWSAQLDLEAMCRHAWSWQQQHPQGFQD</sequence>
<dbReference type="InterPro" id="IPR036291">
    <property type="entry name" value="NAD(P)-bd_dom_sf"/>
</dbReference>
<evidence type="ECO:0000256" key="1">
    <source>
        <dbReference type="ARBA" id="ARBA00000083"/>
    </source>
</evidence>
<evidence type="ECO:0000256" key="6">
    <source>
        <dbReference type="ARBA" id="ARBA00023027"/>
    </source>
</evidence>
<comment type="catalytic activity">
    <reaction evidence="1 8">
        <text>UDP-alpha-D-glucose = UDP-alpha-D-galactose</text>
        <dbReference type="Rhea" id="RHEA:22168"/>
        <dbReference type="ChEBI" id="CHEBI:58885"/>
        <dbReference type="ChEBI" id="CHEBI:66914"/>
        <dbReference type="EC" id="5.1.3.2"/>
    </reaction>
</comment>
<dbReference type="InterPro" id="IPR005886">
    <property type="entry name" value="UDP_G4E"/>
</dbReference>
<dbReference type="PANTHER" id="PTHR43725:SF47">
    <property type="entry name" value="UDP-GLUCOSE 4-EPIMERASE"/>
    <property type="match status" value="1"/>
</dbReference>
<gene>
    <name evidence="10" type="primary">galE</name>
    <name evidence="10" type="ORF">E5983_03325</name>
</gene>
<protein>
    <recommendedName>
        <fullName evidence="5 8">UDP-glucose 4-epimerase</fullName>
        <ecNumber evidence="4 8">5.1.3.2</ecNumber>
    </recommendedName>
</protein>
<dbReference type="EC" id="5.1.3.2" evidence="4 8"/>